<keyword evidence="7" id="KW-0067">ATP-binding</keyword>
<keyword evidence="9" id="KW-0812">Transmembrane</keyword>
<dbReference type="HOGENOM" id="CLU_000445_20_2_11"/>
<evidence type="ECO:0000256" key="9">
    <source>
        <dbReference type="SAM" id="Phobius"/>
    </source>
</evidence>
<keyword evidence="5" id="KW-0547">Nucleotide-binding</keyword>
<dbReference type="InterPro" id="IPR050482">
    <property type="entry name" value="Sensor_HK_TwoCompSys"/>
</dbReference>
<evidence type="ECO:0000256" key="5">
    <source>
        <dbReference type="ARBA" id="ARBA00022741"/>
    </source>
</evidence>
<keyword evidence="6 11" id="KW-0418">Kinase</keyword>
<evidence type="ECO:0000313" key="11">
    <source>
        <dbReference type="EMBL" id="AKG45206.1"/>
    </source>
</evidence>
<keyword evidence="4" id="KW-0808">Transferase</keyword>
<dbReference type="Proteomes" id="UP000034034">
    <property type="component" value="Chromosome"/>
</dbReference>
<evidence type="ECO:0000256" key="6">
    <source>
        <dbReference type="ARBA" id="ARBA00022777"/>
    </source>
</evidence>
<dbReference type="STRING" id="408015.SXIM_38220"/>
<dbReference type="InterPro" id="IPR025828">
    <property type="entry name" value="Put_sensor_dom"/>
</dbReference>
<dbReference type="Pfam" id="PF13796">
    <property type="entry name" value="Sensor"/>
    <property type="match status" value="1"/>
</dbReference>
<sequence>MRVPELLRTTWRASIHLLIGGALGLFNYLMVGVGLTAAGASLLVIGAAALPEFVLLLRRVAHFERTRSARWSGVPVPEHYPPLTGNLYERVRLSVTDPSTHRDLRWLGAHLLYGPALSYAVLLLWPIGLLADGVWHGLLRRPPLVLPLITRLADLSARWSRILLLPSPTVRLAERVEQLTATRAGAITAHGAELRRIERDLHDGAQAHLVALSMRLGLARRAYDRDPETARRLLDEAQDQAEEALGELRHVVRGIHPPVLTDRGLAGAVRALAAGSGLEVAVTVADALETGPRAPASVETAAYFTVAESLTNAAKHSGAQHATVDLDLTGDAGRTVLRVRVRDTGRGGADETRGTGLSGIRRRVAALDGTVRVQSPAGGPTEIEVELPCVW</sequence>
<dbReference type="InterPro" id="IPR011712">
    <property type="entry name" value="Sig_transdc_His_kin_sub3_dim/P"/>
</dbReference>
<keyword evidence="8" id="KW-0902">Two-component regulatory system</keyword>
<keyword evidence="9" id="KW-0472">Membrane</keyword>
<evidence type="ECO:0000256" key="4">
    <source>
        <dbReference type="ARBA" id="ARBA00022679"/>
    </source>
</evidence>
<dbReference type="PANTHER" id="PTHR24421:SF10">
    <property type="entry name" value="NITRATE_NITRITE SENSOR PROTEIN NARQ"/>
    <property type="match status" value="1"/>
</dbReference>
<feature type="domain" description="Histidine kinase/HSP90-like ATPase" evidence="10">
    <location>
        <begin position="297"/>
        <end position="391"/>
    </location>
</feature>
<keyword evidence="12" id="KW-1185">Reference proteome</keyword>
<feature type="transmembrane region" description="Helical" evidence="9">
    <location>
        <begin position="111"/>
        <end position="131"/>
    </location>
</feature>
<reference evidence="11" key="1">
    <citation type="submission" date="2019-08" db="EMBL/GenBank/DDBJ databases">
        <title>Complete genome sequence of a mangrove-derived Streptomyces xiamenensis.</title>
        <authorList>
            <person name="Xu J."/>
        </authorList>
    </citation>
    <scope>NUCLEOTIDE SEQUENCE</scope>
    <source>
        <strain evidence="11">318</strain>
    </source>
</reference>
<feature type="transmembrane region" description="Helical" evidence="9">
    <location>
        <begin position="12"/>
        <end position="31"/>
    </location>
</feature>
<evidence type="ECO:0000256" key="8">
    <source>
        <dbReference type="ARBA" id="ARBA00023012"/>
    </source>
</evidence>
<dbReference type="SMART" id="SM00387">
    <property type="entry name" value="HATPase_c"/>
    <property type="match status" value="1"/>
</dbReference>
<feature type="transmembrane region" description="Helical" evidence="9">
    <location>
        <begin position="37"/>
        <end position="57"/>
    </location>
</feature>
<dbReference type="InterPro" id="IPR036890">
    <property type="entry name" value="HATPase_C_sf"/>
</dbReference>
<protein>
    <recommendedName>
        <fullName evidence="2">histidine kinase</fullName>
        <ecNumber evidence="2">2.7.13.3</ecNumber>
    </recommendedName>
</protein>
<organism evidence="11 12">
    <name type="scientific">Streptomyces xiamenensis</name>
    <dbReference type="NCBI Taxonomy" id="408015"/>
    <lineage>
        <taxon>Bacteria</taxon>
        <taxon>Bacillati</taxon>
        <taxon>Actinomycetota</taxon>
        <taxon>Actinomycetes</taxon>
        <taxon>Kitasatosporales</taxon>
        <taxon>Streptomycetaceae</taxon>
        <taxon>Streptomyces</taxon>
    </lineage>
</organism>
<dbReference type="Gene3D" id="3.30.565.10">
    <property type="entry name" value="Histidine kinase-like ATPase, C-terminal domain"/>
    <property type="match status" value="1"/>
</dbReference>
<dbReference type="CDD" id="cd16917">
    <property type="entry name" value="HATPase_UhpB-NarQ-NarX-like"/>
    <property type="match status" value="1"/>
</dbReference>
<name>A0A0F7CPT2_9ACTN</name>
<dbReference type="EC" id="2.7.13.3" evidence="2"/>
<dbReference type="GO" id="GO:0000155">
    <property type="term" value="F:phosphorelay sensor kinase activity"/>
    <property type="evidence" value="ECO:0007669"/>
    <property type="project" value="InterPro"/>
</dbReference>
<comment type="catalytic activity">
    <reaction evidence="1">
        <text>ATP + protein L-histidine = ADP + protein N-phospho-L-histidine.</text>
        <dbReference type="EC" id="2.7.13.3"/>
    </reaction>
</comment>
<dbReference type="GO" id="GO:0016020">
    <property type="term" value="C:membrane"/>
    <property type="evidence" value="ECO:0007669"/>
    <property type="project" value="InterPro"/>
</dbReference>
<evidence type="ECO:0000256" key="7">
    <source>
        <dbReference type="ARBA" id="ARBA00022840"/>
    </source>
</evidence>
<keyword evidence="9" id="KW-1133">Transmembrane helix</keyword>
<dbReference type="GO" id="GO:0046983">
    <property type="term" value="F:protein dimerization activity"/>
    <property type="evidence" value="ECO:0007669"/>
    <property type="project" value="InterPro"/>
</dbReference>
<dbReference type="EMBL" id="CP009922">
    <property type="protein sequence ID" value="AKG45206.1"/>
    <property type="molecule type" value="Genomic_DNA"/>
</dbReference>
<dbReference type="KEGG" id="sxi:SXIM_38220"/>
<evidence type="ECO:0000256" key="2">
    <source>
        <dbReference type="ARBA" id="ARBA00012438"/>
    </source>
</evidence>
<accession>A0A0F7CPT2</accession>
<dbReference type="PATRIC" id="fig|408015.6.peg.3872"/>
<evidence type="ECO:0000256" key="1">
    <source>
        <dbReference type="ARBA" id="ARBA00000085"/>
    </source>
</evidence>
<dbReference type="Pfam" id="PF02518">
    <property type="entry name" value="HATPase_c"/>
    <property type="match status" value="1"/>
</dbReference>
<keyword evidence="3" id="KW-0597">Phosphoprotein</keyword>
<dbReference type="GO" id="GO:0005524">
    <property type="term" value="F:ATP binding"/>
    <property type="evidence" value="ECO:0007669"/>
    <property type="project" value="UniProtKB-KW"/>
</dbReference>
<dbReference type="AlphaFoldDB" id="A0A0F7CPT2"/>
<dbReference type="Gene3D" id="1.20.5.1930">
    <property type="match status" value="1"/>
</dbReference>
<dbReference type="Pfam" id="PF07730">
    <property type="entry name" value="HisKA_3"/>
    <property type="match status" value="1"/>
</dbReference>
<evidence type="ECO:0000313" key="12">
    <source>
        <dbReference type="Proteomes" id="UP000034034"/>
    </source>
</evidence>
<evidence type="ECO:0000256" key="3">
    <source>
        <dbReference type="ARBA" id="ARBA00022553"/>
    </source>
</evidence>
<dbReference type="PANTHER" id="PTHR24421">
    <property type="entry name" value="NITRATE/NITRITE SENSOR PROTEIN NARX-RELATED"/>
    <property type="match status" value="1"/>
</dbReference>
<dbReference type="SUPFAM" id="SSF55874">
    <property type="entry name" value="ATPase domain of HSP90 chaperone/DNA topoisomerase II/histidine kinase"/>
    <property type="match status" value="1"/>
</dbReference>
<dbReference type="InterPro" id="IPR003594">
    <property type="entry name" value="HATPase_dom"/>
</dbReference>
<gene>
    <name evidence="11" type="ORF">SXIM_38220</name>
</gene>
<proteinExistence type="predicted"/>
<evidence type="ECO:0000259" key="10">
    <source>
        <dbReference type="SMART" id="SM00387"/>
    </source>
</evidence>